<reference evidence="1 2" key="1">
    <citation type="submission" date="2024-04" db="EMBL/GenBank/DDBJ databases">
        <title>Phyllosticta paracitricarpa is synonymous to the EU quarantine fungus P. citricarpa based on phylogenomic analyses.</title>
        <authorList>
            <consortium name="Lawrence Berkeley National Laboratory"/>
            <person name="Van Ingen-Buijs V.A."/>
            <person name="Van Westerhoven A.C."/>
            <person name="Haridas S."/>
            <person name="Skiadas P."/>
            <person name="Martin F."/>
            <person name="Groenewald J.Z."/>
            <person name="Crous P.W."/>
            <person name="Seidl M.F."/>
        </authorList>
    </citation>
    <scope>NUCLEOTIDE SEQUENCE [LARGE SCALE GENOMIC DNA]</scope>
    <source>
        <strain evidence="1 2">CBS 123371</strain>
    </source>
</reference>
<proteinExistence type="predicted"/>
<accession>A0ABR1KIF9</accession>
<dbReference type="InterPro" id="IPR052999">
    <property type="entry name" value="PTS1_Protein"/>
</dbReference>
<evidence type="ECO:0000313" key="1">
    <source>
        <dbReference type="EMBL" id="KAK7515511.1"/>
    </source>
</evidence>
<keyword evidence="2" id="KW-1185">Reference proteome</keyword>
<dbReference type="PANTHER" id="PTHR28180">
    <property type="entry name" value="CONSERVED MITOCHONDRIAL PROTEIN-RELATED"/>
    <property type="match status" value="1"/>
</dbReference>
<organism evidence="1 2">
    <name type="scientific">Phyllosticta citriasiana</name>
    <dbReference type="NCBI Taxonomy" id="595635"/>
    <lineage>
        <taxon>Eukaryota</taxon>
        <taxon>Fungi</taxon>
        <taxon>Dikarya</taxon>
        <taxon>Ascomycota</taxon>
        <taxon>Pezizomycotina</taxon>
        <taxon>Dothideomycetes</taxon>
        <taxon>Dothideomycetes incertae sedis</taxon>
        <taxon>Botryosphaeriales</taxon>
        <taxon>Phyllostictaceae</taxon>
        <taxon>Phyllosticta</taxon>
    </lineage>
</organism>
<name>A0ABR1KIF9_9PEZI</name>
<gene>
    <name evidence="1" type="ORF">IWZ03DRAFT_379644</name>
</gene>
<dbReference type="Gene3D" id="1.20.1290.10">
    <property type="entry name" value="AhpD-like"/>
    <property type="match status" value="1"/>
</dbReference>
<dbReference type="EMBL" id="JBBPHU010000007">
    <property type="protein sequence ID" value="KAK7515511.1"/>
    <property type="molecule type" value="Genomic_DNA"/>
</dbReference>
<dbReference type="PANTHER" id="PTHR28180:SF2">
    <property type="entry name" value="PEROXISOMAL PROTEIN 2"/>
    <property type="match status" value="1"/>
</dbReference>
<protein>
    <recommendedName>
        <fullName evidence="3">Carboxymuconolactone decarboxylase-like domain-containing protein</fullName>
    </recommendedName>
</protein>
<dbReference type="SUPFAM" id="SSF69118">
    <property type="entry name" value="AhpD-like"/>
    <property type="match status" value="1"/>
</dbReference>
<evidence type="ECO:0000313" key="2">
    <source>
        <dbReference type="Proteomes" id="UP001363622"/>
    </source>
</evidence>
<evidence type="ECO:0008006" key="3">
    <source>
        <dbReference type="Google" id="ProtNLM"/>
    </source>
</evidence>
<sequence>MTAPLLDVQSLTDLFPRDPRGLEYSIAYAYAAAALLAFAAEKRIADLWQQIAAAHAGNAAAQATAARRVREALLKATPLVGFPRGINGLAILGTAVQSTSPRIAAEIEKDQDARDDVPAAKRQMRGKEFFRRLYAQHTERVLQNLNISSGGVLGDVAVTCVYGDLMADERVLNAKESALMEFVCCYAVSAAPQAKGHMYGARNMGNSGVEICAATKLVSRIAEVLQLKIDAEEMDFVEKVRAW</sequence>
<dbReference type="InterPro" id="IPR029032">
    <property type="entry name" value="AhpD-like"/>
</dbReference>
<comment type="caution">
    <text evidence="1">The sequence shown here is derived from an EMBL/GenBank/DDBJ whole genome shotgun (WGS) entry which is preliminary data.</text>
</comment>
<dbReference type="Proteomes" id="UP001363622">
    <property type="component" value="Unassembled WGS sequence"/>
</dbReference>